<dbReference type="SFLD" id="SFLDG00179">
    <property type="entry name" value="mandelate_racemase"/>
    <property type="match status" value="1"/>
</dbReference>
<dbReference type="Pfam" id="PF13378">
    <property type="entry name" value="MR_MLE_C"/>
    <property type="match status" value="1"/>
</dbReference>
<dbReference type="RefSeq" id="WP_128558299.1">
    <property type="nucleotide sequence ID" value="NZ_QUAK01000149.1"/>
</dbReference>
<comment type="cofactor">
    <cofactor evidence="1">
        <name>Mg(2+)</name>
        <dbReference type="ChEBI" id="CHEBI:18420"/>
    </cofactor>
</comment>
<feature type="domain" description="Mandelate racemase/muconate lactonizing enzyme C-terminal" evidence="4">
    <location>
        <begin position="140"/>
        <end position="247"/>
    </location>
</feature>
<dbReference type="Gene3D" id="3.20.20.120">
    <property type="entry name" value="Enolase-like C-terminal domain"/>
    <property type="match status" value="1"/>
</dbReference>
<dbReference type="CDD" id="cd03316">
    <property type="entry name" value="MR_like"/>
    <property type="match status" value="1"/>
</dbReference>
<dbReference type="InterPro" id="IPR029065">
    <property type="entry name" value="Enolase_C-like"/>
</dbReference>
<dbReference type="EMBL" id="QUAK01000149">
    <property type="protein sequence ID" value="RFU83903.1"/>
    <property type="molecule type" value="Genomic_DNA"/>
</dbReference>
<evidence type="ECO:0000313" key="5">
    <source>
        <dbReference type="EMBL" id="RFU83903.1"/>
    </source>
</evidence>
<dbReference type="GO" id="GO:0000287">
    <property type="term" value="F:magnesium ion binding"/>
    <property type="evidence" value="ECO:0007669"/>
    <property type="project" value="TreeGrafter"/>
</dbReference>
<dbReference type="InterPro" id="IPR013341">
    <property type="entry name" value="Mandelate_racemase_N_dom"/>
</dbReference>
<dbReference type="SMART" id="SM00922">
    <property type="entry name" value="MR_MLE"/>
    <property type="match status" value="1"/>
</dbReference>
<keyword evidence="6" id="KW-1185">Reference proteome</keyword>
<dbReference type="PANTHER" id="PTHR13794:SF58">
    <property type="entry name" value="MITOCHONDRIAL ENOLASE SUPERFAMILY MEMBER 1"/>
    <property type="match status" value="1"/>
</dbReference>
<dbReference type="Proteomes" id="UP000263094">
    <property type="component" value="Unassembled WGS sequence"/>
</dbReference>
<dbReference type="SFLD" id="SFLDS00001">
    <property type="entry name" value="Enolase"/>
    <property type="match status" value="1"/>
</dbReference>
<name>A0A372M056_9ACTN</name>
<evidence type="ECO:0000259" key="4">
    <source>
        <dbReference type="SMART" id="SM00922"/>
    </source>
</evidence>
<dbReference type="SUPFAM" id="SSF54826">
    <property type="entry name" value="Enolase N-terminal domain-like"/>
    <property type="match status" value="1"/>
</dbReference>
<evidence type="ECO:0000313" key="6">
    <source>
        <dbReference type="Proteomes" id="UP000263094"/>
    </source>
</evidence>
<dbReference type="InterPro" id="IPR036849">
    <property type="entry name" value="Enolase-like_C_sf"/>
</dbReference>
<dbReference type="InterPro" id="IPR046945">
    <property type="entry name" value="RHMD-like"/>
</dbReference>
<dbReference type="InterPro" id="IPR013342">
    <property type="entry name" value="Mandelate_racemase_C"/>
</dbReference>
<keyword evidence="2" id="KW-0479">Metal-binding</keyword>
<evidence type="ECO:0000256" key="2">
    <source>
        <dbReference type="ARBA" id="ARBA00022723"/>
    </source>
</evidence>
<protein>
    <submittedName>
        <fullName evidence="5">Mandelate racemase/muconate lactonizing enzyme family protein</fullName>
    </submittedName>
</protein>
<dbReference type="PANTHER" id="PTHR13794">
    <property type="entry name" value="ENOLASE SUPERFAMILY, MANDELATE RACEMASE"/>
    <property type="match status" value="1"/>
</dbReference>
<evidence type="ECO:0000256" key="3">
    <source>
        <dbReference type="ARBA" id="ARBA00022842"/>
    </source>
</evidence>
<dbReference type="Gene3D" id="3.30.390.10">
    <property type="entry name" value="Enolase-like, N-terminal domain"/>
    <property type="match status" value="1"/>
</dbReference>
<organism evidence="5 6">
    <name type="scientific">Streptomyces triticagri</name>
    <dbReference type="NCBI Taxonomy" id="2293568"/>
    <lineage>
        <taxon>Bacteria</taxon>
        <taxon>Bacillati</taxon>
        <taxon>Actinomycetota</taxon>
        <taxon>Actinomycetes</taxon>
        <taxon>Kitasatosporales</taxon>
        <taxon>Streptomycetaceae</taxon>
        <taxon>Streptomyces</taxon>
    </lineage>
</organism>
<keyword evidence="3" id="KW-0460">Magnesium</keyword>
<dbReference type="SUPFAM" id="SSF51604">
    <property type="entry name" value="Enolase C-terminal domain-like"/>
    <property type="match status" value="1"/>
</dbReference>
<accession>A0A372M056</accession>
<reference evidence="5 6" key="1">
    <citation type="submission" date="2018-08" db="EMBL/GenBank/DDBJ databases">
        <title>Isolation, diversity and antifungal activity of Actinobacteria from wheat.</title>
        <authorList>
            <person name="Han C."/>
        </authorList>
    </citation>
    <scope>NUCLEOTIDE SEQUENCE [LARGE SCALE GENOMIC DNA]</scope>
    <source>
        <strain evidence="5 6">NEAU-YY421</strain>
    </source>
</reference>
<dbReference type="GO" id="GO:0016052">
    <property type="term" value="P:carbohydrate catabolic process"/>
    <property type="evidence" value="ECO:0007669"/>
    <property type="project" value="TreeGrafter"/>
</dbReference>
<dbReference type="AlphaFoldDB" id="A0A372M056"/>
<dbReference type="Pfam" id="PF02746">
    <property type="entry name" value="MR_MLE_N"/>
    <property type="match status" value="1"/>
</dbReference>
<sequence>MKVTAVETIPVAHPEPNDAGSTRHLLFVRITDADGRVGWGEAVTMWPEATRATAVLVDALAELVIGREAQEHAAIHRELQRHTWWYGHGGLAAFAVSALDIALWDLAGRQTGTGLVELLGGAVHTTMPALVSCHAAEADLDRMAATMASWVDRHRAVGIKVGFGKRGEARLGVDERRDVAFVSALRRELGPDRSIMIDIGAAVEWDVPTAIRRTRAFEEFGVDWIEEPLGADHPEGYAELRARTATRIAYGEREWTPRGIRRIARTGTVDVVGVDPGRCEGVTGWLAAAGHCRAAGCEINAHAWSGAVISAASLALSLVSPHCHQFELKPLDSPMQHELVAEPLAPIEGGFTALRGPGLGIEVRQDVLDRYRTDR</sequence>
<dbReference type="GO" id="GO:0016836">
    <property type="term" value="F:hydro-lyase activity"/>
    <property type="evidence" value="ECO:0007669"/>
    <property type="project" value="TreeGrafter"/>
</dbReference>
<gene>
    <name evidence="5" type="ORF">DY218_24570</name>
</gene>
<evidence type="ECO:0000256" key="1">
    <source>
        <dbReference type="ARBA" id="ARBA00001946"/>
    </source>
</evidence>
<comment type="caution">
    <text evidence="5">The sequence shown here is derived from an EMBL/GenBank/DDBJ whole genome shotgun (WGS) entry which is preliminary data.</text>
</comment>
<dbReference type="OrthoDB" id="5241672at2"/>
<dbReference type="InterPro" id="IPR029017">
    <property type="entry name" value="Enolase-like_N"/>
</dbReference>
<proteinExistence type="predicted"/>